<dbReference type="PROSITE" id="PS50108">
    <property type="entry name" value="CRIB"/>
    <property type="match status" value="1"/>
</dbReference>
<comment type="caution">
    <text evidence="3">The sequence shown here is derived from an EMBL/GenBank/DDBJ whole genome shotgun (WGS) entry which is preliminary data.</text>
</comment>
<gene>
    <name evidence="3" type="ORF">BKA67DRAFT_577135</name>
</gene>
<dbReference type="GeneID" id="70132506"/>
<accession>A0A9P8UCY3</accession>
<keyword evidence="4" id="KW-1185">Reference proteome</keyword>
<organism evidence="3 4">
    <name type="scientific">Truncatella angustata</name>
    <dbReference type="NCBI Taxonomy" id="152316"/>
    <lineage>
        <taxon>Eukaryota</taxon>
        <taxon>Fungi</taxon>
        <taxon>Dikarya</taxon>
        <taxon>Ascomycota</taxon>
        <taxon>Pezizomycotina</taxon>
        <taxon>Sordariomycetes</taxon>
        <taxon>Xylariomycetidae</taxon>
        <taxon>Amphisphaeriales</taxon>
        <taxon>Sporocadaceae</taxon>
        <taxon>Truncatella</taxon>
    </lineage>
</organism>
<proteinExistence type="predicted"/>
<dbReference type="EMBL" id="JAGPXC010000008">
    <property type="protein sequence ID" value="KAH6647318.1"/>
    <property type="molecule type" value="Genomic_DNA"/>
</dbReference>
<reference evidence="3" key="1">
    <citation type="journal article" date="2021" name="Nat. Commun.">
        <title>Genetic determinants of endophytism in the Arabidopsis root mycobiome.</title>
        <authorList>
            <person name="Mesny F."/>
            <person name="Miyauchi S."/>
            <person name="Thiergart T."/>
            <person name="Pickel B."/>
            <person name="Atanasova L."/>
            <person name="Karlsson M."/>
            <person name="Huettel B."/>
            <person name="Barry K.W."/>
            <person name="Haridas S."/>
            <person name="Chen C."/>
            <person name="Bauer D."/>
            <person name="Andreopoulos W."/>
            <person name="Pangilinan J."/>
            <person name="LaButti K."/>
            <person name="Riley R."/>
            <person name="Lipzen A."/>
            <person name="Clum A."/>
            <person name="Drula E."/>
            <person name="Henrissat B."/>
            <person name="Kohler A."/>
            <person name="Grigoriev I.V."/>
            <person name="Martin F.M."/>
            <person name="Hacquard S."/>
        </authorList>
    </citation>
    <scope>NUCLEOTIDE SEQUENCE</scope>
    <source>
        <strain evidence="3">MPI-SDFR-AT-0073</strain>
    </source>
</reference>
<protein>
    <recommendedName>
        <fullName evidence="2">CRIB domain-containing protein</fullName>
    </recommendedName>
</protein>
<dbReference type="InterPro" id="IPR000095">
    <property type="entry name" value="CRIB_dom"/>
</dbReference>
<sequence length="101" mass="10851">MSLSEKAQQGAQSQLNGPKRYSDETKEPRAGVLRKKSGFSGLMSTLVGSPKKPIISAPENPVHVTHVGYDSSTGQFTVCCLISFVQAFVLVSSPRITLDVQ</sequence>
<feature type="region of interest" description="Disordered" evidence="1">
    <location>
        <begin position="1"/>
        <end position="36"/>
    </location>
</feature>
<dbReference type="RefSeq" id="XP_045953830.1">
    <property type="nucleotide sequence ID" value="XM_046103614.1"/>
</dbReference>
<dbReference type="Gene3D" id="3.90.810.10">
    <property type="entry name" value="CRIB domain"/>
    <property type="match status" value="1"/>
</dbReference>
<feature type="domain" description="CRIB" evidence="2">
    <location>
        <begin position="55"/>
        <end position="68"/>
    </location>
</feature>
<dbReference type="OrthoDB" id="19923at2759"/>
<evidence type="ECO:0000259" key="2">
    <source>
        <dbReference type="PROSITE" id="PS50108"/>
    </source>
</evidence>
<feature type="compositionally biased region" description="Basic and acidic residues" evidence="1">
    <location>
        <begin position="20"/>
        <end position="29"/>
    </location>
</feature>
<dbReference type="AlphaFoldDB" id="A0A9P8UCY3"/>
<dbReference type="Pfam" id="PF00786">
    <property type="entry name" value="PBD"/>
    <property type="match status" value="1"/>
</dbReference>
<evidence type="ECO:0000256" key="1">
    <source>
        <dbReference type="SAM" id="MobiDB-lite"/>
    </source>
</evidence>
<evidence type="ECO:0000313" key="3">
    <source>
        <dbReference type="EMBL" id="KAH6647318.1"/>
    </source>
</evidence>
<dbReference type="InterPro" id="IPR036936">
    <property type="entry name" value="CRIB_dom_sf"/>
</dbReference>
<evidence type="ECO:0000313" key="4">
    <source>
        <dbReference type="Proteomes" id="UP000758603"/>
    </source>
</evidence>
<feature type="compositionally biased region" description="Polar residues" evidence="1">
    <location>
        <begin position="1"/>
        <end position="16"/>
    </location>
</feature>
<dbReference type="Proteomes" id="UP000758603">
    <property type="component" value="Unassembled WGS sequence"/>
</dbReference>
<name>A0A9P8UCY3_9PEZI</name>